<evidence type="ECO:0000256" key="3">
    <source>
        <dbReference type="ARBA" id="ARBA00022475"/>
    </source>
</evidence>
<dbReference type="GO" id="GO:0015423">
    <property type="term" value="F:ABC-type maltose transporter activity"/>
    <property type="evidence" value="ECO:0007669"/>
    <property type="project" value="TreeGrafter"/>
</dbReference>
<dbReference type="AlphaFoldDB" id="A0A3S8RPV9"/>
<dbReference type="KEGG" id="plen:EIM92_01705"/>
<dbReference type="SUPFAM" id="SSF161098">
    <property type="entry name" value="MetI-like"/>
    <property type="match status" value="1"/>
</dbReference>
<dbReference type="GO" id="GO:0042956">
    <property type="term" value="P:maltodextrin transmembrane transport"/>
    <property type="evidence" value="ECO:0007669"/>
    <property type="project" value="TreeGrafter"/>
</dbReference>
<proteinExistence type="inferred from homology"/>
<feature type="domain" description="ABC transmembrane type-1" evidence="8">
    <location>
        <begin position="74"/>
        <end position="266"/>
    </location>
</feature>
<dbReference type="GO" id="GO:0005886">
    <property type="term" value="C:plasma membrane"/>
    <property type="evidence" value="ECO:0007669"/>
    <property type="project" value="UniProtKB-SubCell"/>
</dbReference>
<evidence type="ECO:0000256" key="1">
    <source>
        <dbReference type="ARBA" id="ARBA00004651"/>
    </source>
</evidence>
<dbReference type="PANTHER" id="PTHR32243:SF34">
    <property type="entry name" value="GALACTOOLIGOSACCHARIDES TRANSPORT SYSTEM PERMEASE PROTEIN GANQ"/>
    <property type="match status" value="1"/>
</dbReference>
<dbReference type="Pfam" id="PF00528">
    <property type="entry name" value="BPD_transp_1"/>
    <property type="match status" value="1"/>
</dbReference>
<accession>A0A3S8RPV9</accession>
<dbReference type="Proteomes" id="UP000273145">
    <property type="component" value="Chromosome"/>
</dbReference>
<evidence type="ECO:0000256" key="4">
    <source>
        <dbReference type="ARBA" id="ARBA00022692"/>
    </source>
</evidence>
<keyword evidence="3" id="KW-1003">Cell membrane</keyword>
<feature type="transmembrane region" description="Helical" evidence="7">
    <location>
        <begin position="186"/>
        <end position="208"/>
    </location>
</feature>
<feature type="transmembrane region" description="Helical" evidence="7">
    <location>
        <begin position="12"/>
        <end position="35"/>
    </location>
</feature>
<dbReference type="PROSITE" id="PS50928">
    <property type="entry name" value="ABC_TM1"/>
    <property type="match status" value="1"/>
</dbReference>
<dbReference type="CDD" id="cd06261">
    <property type="entry name" value="TM_PBP2"/>
    <property type="match status" value="1"/>
</dbReference>
<evidence type="ECO:0000259" key="8">
    <source>
        <dbReference type="PROSITE" id="PS50928"/>
    </source>
</evidence>
<dbReference type="PANTHER" id="PTHR32243">
    <property type="entry name" value="MALTOSE TRANSPORT SYSTEM PERMEASE-RELATED"/>
    <property type="match status" value="1"/>
</dbReference>
<evidence type="ECO:0000256" key="2">
    <source>
        <dbReference type="ARBA" id="ARBA00022448"/>
    </source>
</evidence>
<feature type="transmembrane region" description="Helical" evidence="7">
    <location>
        <begin position="111"/>
        <end position="133"/>
    </location>
</feature>
<protein>
    <submittedName>
        <fullName evidence="9">Sugar ABC transporter permease</fullName>
    </submittedName>
</protein>
<dbReference type="RefSeq" id="WP_125081197.1">
    <property type="nucleotide sequence ID" value="NZ_CP034248.1"/>
</dbReference>
<sequence>MSRRKIRNYIRLTTSYITLVILAIGAIYPALWIVFGSLRPGTSLYSKSLLPERLTLEHYYGLFNSRTILYGQWYMNTFKVAIFSMLLGVTLTLLTSYAVSRFRFKGRQNALSVILVLGMFPGFMSMIAIFLLLKEMQLLDTHLALILVYAAGAPLGLTLIAKGFFDTIPRSLDEAARIDGASNFRIFISIILPLSKPILTYLALLQFVGPWVDFIFARLILRSKDKWTVAVGMWDMVQANQNSNFTMFAAGAVLIAVPITILFMFMQRLLVDGLTSGASKG</sequence>
<feature type="transmembrane region" description="Helical" evidence="7">
    <location>
        <begin position="245"/>
        <end position="266"/>
    </location>
</feature>
<dbReference type="EMBL" id="CP034248">
    <property type="protein sequence ID" value="AZK45065.1"/>
    <property type="molecule type" value="Genomic_DNA"/>
</dbReference>
<dbReference type="InterPro" id="IPR000515">
    <property type="entry name" value="MetI-like"/>
</dbReference>
<feature type="transmembrane region" description="Helical" evidence="7">
    <location>
        <begin position="145"/>
        <end position="165"/>
    </location>
</feature>
<dbReference type="InterPro" id="IPR050901">
    <property type="entry name" value="BP-dep_ABC_trans_perm"/>
</dbReference>
<comment type="subcellular location">
    <subcellularLocation>
        <location evidence="1 7">Cell membrane</location>
        <topology evidence="1 7">Multi-pass membrane protein</topology>
    </subcellularLocation>
</comment>
<evidence type="ECO:0000313" key="9">
    <source>
        <dbReference type="EMBL" id="AZK45065.1"/>
    </source>
</evidence>
<name>A0A3S8RPV9_9BACL</name>
<comment type="similarity">
    <text evidence="7">Belongs to the binding-protein-dependent transport system permease family.</text>
</comment>
<organism evidence="9 10">
    <name type="scientific">Paenibacillus lentus</name>
    <dbReference type="NCBI Taxonomy" id="1338368"/>
    <lineage>
        <taxon>Bacteria</taxon>
        <taxon>Bacillati</taxon>
        <taxon>Bacillota</taxon>
        <taxon>Bacilli</taxon>
        <taxon>Bacillales</taxon>
        <taxon>Paenibacillaceae</taxon>
        <taxon>Paenibacillus</taxon>
    </lineage>
</organism>
<evidence type="ECO:0000256" key="7">
    <source>
        <dbReference type="RuleBase" id="RU363032"/>
    </source>
</evidence>
<evidence type="ECO:0000256" key="6">
    <source>
        <dbReference type="ARBA" id="ARBA00023136"/>
    </source>
</evidence>
<reference evidence="9 10" key="1">
    <citation type="submission" date="2018-11" db="EMBL/GenBank/DDBJ databases">
        <title>Genome sequencing of Paenibacillus lentus DSM25539(T).</title>
        <authorList>
            <person name="Kook J.-K."/>
            <person name="Park S.-N."/>
            <person name="Lim Y.K."/>
        </authorList>
    </citation>
    <scope>NUCLEOTIDE SEQUENCE [LARGE SCALE GENOMIC DNA]</scope>
    <source>
        <strain evidence="9 10">DSM 25539</strain>
    </source>
</reference>
<keyword evidence="2 7" id="KW-0813">Transport</keyword>
<gene>
    <name evidence="9" type="ORF">EIM92_01705</name>
</gene>
<evidence type="ECO:0000313" key="10">
    <source>
        <dbReference type="Proteomes" id="UP000273145"/>
    </source>
</evidence>
<dbReference type="InterPro" id="IPR035906">
    <property type="entry name" value="MetI-like_sf"/>
</dbReference>
<keyword evidence="5 7" id="KW-1133">Transmembrane helix</keyword>
<feature type="transmembrane region" description="Helical" evidence="7">
    <location>
        <begin position="80"/>
        <end position="99"/>
    </location>
</feature>
<keyword evidence="10" id="KW-1185">Reference proteome</keyword>
<dbReference type="Gene3D" id="1.10.3720.10">
    <property type="entry name" value="MetI-like"/>
    <property type="match status" value="1"/>
</dbReference>
<dbReference type="OrthoDB" id="9794684at2"/>
<keyword evidence="6 7" id="KW-0472">Membrane</keyword>
<evidence type="ECO:0000256" key="5">
    <source>
        <dbReference type="ARBA" id="ARBA00022989"/>
    </source>
</evidence>
<keyword evidence="4 7" id="KW-0812">Transmembrane</keyword>